<reference evidence="1 2" key="1">
    <citation type="submission" date="2024-11" db="EMBL/GenBank/DDBJ databases">
        <title>A near-complete genome assembly of Cinchona calisaya.</title>
        <authorList>
            <person name="Lian D.C."/>
            <person name="Zhao X.W."/>
            <person name="Wei L."/>
        </authorList>
    </citation>
    <scope>NUCLEOTIDE SEQUENCE [LARGE SCALE GENOMIC DNA]</scope>
    <source>
        <tissue evidence="1">Nenye</tissue>
    </source>
</reference>
<protein>
    <submittedName>
        <fullName evidence="1">Uncharacterized protein</fullName>
    </submittedName>
</protein>
<evidence type="ECO:0000313" key="1">
    <source>
        <dbReference type="EMBL" id="KAL3509830.1"/>
    </source>
</evidence>
<name>A0ABD2YUY5_9GENT</name>
<evidence type="ECO:0000313" key="2">
    <source>
        <dbReference type="Proteomes" id="UP001630127"/>
    </source>
</evidence>
<accession>A0ABD2YUY5</accession>
<dbReference type="EMBL" id="JBJUIK010000012">
    <property type="protein sequence ID" value="KAL3509830.1"/>
    <property type="molecule type" value="Genomic_DNA"/>
</dbReference>
<gene>
    <name evidence="1" type="ORF">ACH5RR_029231</name>
</gene>
<dbReference type="Proteomes" id="UP001630127">
    <property type="component" value="Unassembled WGS sequence"/>
</dbReference>
<proteinExistence type="predicted"/>
<keyword evidence="2" id="KW-1185">Reference proteome</keyword>
<comment type="caution">
    <text evidence="1">The sequence shown here is derived from an EMBL/GenBank/DDBJ whole genome shotgun (WGS) entry which is preliminary data.</text>
</comment>
<dbReference type="AlphaFoldDB" id="A0ABD2YUY5"/>
<organism evidence="1 2">
    <name type="scientific">Cinchona calisaya</name>
    <dbReference type="NCBI Taxonomy" id="153742"/>
    <lineage>
        <taxon>Eukaryota</taxon>
        <taxon>Viridiplantae</taxon>
        <taxon>Streptophyta</taxon>
        <taxon>Embryophyta</taxon>
        <taxon>Tracheophyta</taxon>
        <taxon>Spermatophyta</taxon>
        <taxon>Magnoliopsida</taxon>
        <taxon>eudicotyledons</taxon>
        <taxon>Gunneridae</taxon>
        <taxon>Pentapetalae</taxon>
        <taxon>asterids</taxon>
        <taxon>lamiids</taxon>
        <taxon>Gentianales</taxon>
        <taxon>Rubiaceae</taxon>
        <taxon>Cinchonoideae</taxon>
        <taxon>Cinchoneae</taxon>
        <taxon>Cinchona</taxon>
    </lineage>
</organism>
<sequence>MNDPADGTTSGSKVDTKIIVMDEGTSSRKSCAPQEVWDETPIGRNLRVMSDKLQMSTMVATNVGNISRETCFHEIIPSIFSVTTIVFEQHRKEALGIGEKIQQQILGILFEQLLEYSDRFAKLFRMIELNGFDPSPLRTQMDNLITHINMYQELHNDFSGKLIESTLFTRLAAI</sequence>